<evidence type="ECO:0000313" key="1">
    <source>
        <dbReference type="EMBL" id="GAA2091037.1"/>
    </source>
</evidence>
<comment type="caution">
    <text evidence="1">The sequence shown here is derived from an EMBL/GenBank/DDBJ whole genome shotgun (WGS) entry which is preliminary data.</text>
</comment>
<dbReference type="EMBL" id="BAAAPE010000013">
    <property type="protein sequence ID" value="GAA2091037.1"/>
    <property type="molecule type" value="Genomic_DNA"/>
</dbReference>
<evidence type="ECO:0000313" key="2">
    <source>
        <dbReference type="Proteomes" id="UP001500016"/>
    </source>
</evidence>
<reference evidence="1 2" key="1">
    <citation type="journal article" date="2019" name="Int. J. Syst. Evol. Microbiol.">
        <title>The Global Catalogue of Microorganisms (GCM) 10K type strain sequencing project: providing services to taxonomists for standard genome sequencing and annotation.</title>
        <authorList>
            <consortium name="The Broad Institute Genomics Platform"/>
            <consortium name="The Broad Institute Genome Sequencing Center for Infectious Disease"/>
            <person name="Wu L."/>
            <person name="Ma J."/>
        </authorList>
    </citation>
    <scope>NUCLEOTIDE SEQUENCE [LARGE SCALE GENOMIC DNA]</scope>
    <source>
        <strain evidence="1 2">JCM 15478</strain>
    </source>
</reference>
<sequence>MQVQRIQIRVATDPHQPASLYVELHGIGIVPVQNLGLQQIDLIQRSFGFPGQYLFAHYNGFAQRVEFLEIEGQRYQ</sequence>
<dbReference type="Proteomes" id="UP001500016">
    <property type="component" value="Unassembled WGS sequence"/>
</dbReference>
<name>A0ABN2WFZ3_9ACTN</name>
<accession>A0ABN2WFZ3</accession>
<protein>
    <submittedName>
        <fullName evidence="1">Uncharacterized protein</fullName>
    </submittedName>
</protein>
<organism evidence="1 2">
    <name type="scientific">Streptomyces albiaxialis</name>
    <dbReference type="NCBI Taxonomy" id="329523"/>
    <lineage>
        <taxon>Bacteria</taxon>
        <taxon>Bacillati</taxon>
        <taxon>Actinomycetota</taxon>
        <taxon>Actinomycetes</taxon>
        <taxon>Kitasatosporales</taxon>
        <taxon>Streptomycetaceae</taxon>
        <taxon>Streptomyces</taxon>
    </lineage>
</organism>
<keyword evidence="2" id="KW-1185">Reference proteome</keyword>
<proteinExistence type="predicted"/>
<gene>
    <name evidence="1" type="ORF">GCM10009801_56440</name>
</gene>